<gene>
    <name evidence="1" type="ORF">SAMN02982917_5493</name>
</gene>
<sequence>MARQRSRVKGAAKLQRVLRQLPDEVTGEVKEAVAESAFALFADAYRAMPKPGTGHPYADGTLMRKFQVKFTKGGLAARIGSWGKGRAAHIHLVEFGAAPHDIPMPDGGVIHHPGAPAQPFLFPAYEANRNGAIKRVRVAVNRALGRVVAAGKGLE</sequence>
<name>A0A1X7HBC4_9PROT</name>
<dbReference type="Proteomes" id="UP000192936">
    <property type="component" value="Unassembled WGS sequence"/>
</dbReference>
<reference evidence="1 2" key="1">
    <citation type="submission" date="2017-04" db="EMBL/GenBank/DDBJ databases">
        <authorList>
            <person name="Afonso C.L."/>
            <person name="Miller P.J."/>
            <person name="Scott M.A."/>
            <person name="Spackman E."/>
            <person name="Goraichik I."/>
            <person name="Dimitrov K.M."/>
            <person name="Suarez D.L."/>
            <person name="Swayne D.E."/>
        </authorList>
    </citation>
    <scope>NUCLEOTIDE SEQUENCE [LARGE SCALE GENOMIC DNA]</scope>
    <source>
        <strain evidence="1 2">A2P</strain>
    </source>
</reference>
<organism evidence="1 2">
    <name type="scientific">Azospirillum oryzae</name>
    <dbReference type="NCBI Taxonomy" id="286727"/>
    <lineage>
        <taxon>Bacteria</taxon>
        <taxon>Pseudomonadati</taxon>
        <taxon>Pseudomonadota</taxon>
        <taxon>Alphaproteobacteria</taxon>
        <taxon>Rhodospirillales</taxon>
        <taxon>Azospirillaceae</taxon>
        <taxon>Azospirillum</taxon>
    </lineage>
</organism>
<evidence type="ECO:0000313" key="1">
    <source>
        <dbReference type="EMBL" id="SMF83231.1"/>
    </source>
</evidence>
<accession>A0A1X7HBC4</accession>
<protein>
    <submittedName>
        <fullName evidence="1">Phage protein, HK97 gp10 family</fullName>
    </submittedName>
</protein>
<dbReference type="AlphaFoldDB" id="A0A1X7HBC4"/>
<dbReference type="RefSeq" id="WP_085090241.1">
    <property type="nucleotide sequence ID" value="NZ_FXAK01000007.1"/>
</dbReference>
<proteinExistence type="predicted"/>
<evidence type="ECO:0000313" key="2">
    <source>
        <dbReference type="Proteomes" id="UP000192936"/>
    </source>
</evidence>
<dbReference type="OrthoDB" id="7306479at2"/>
<dbReference type="EMBL" id="FXAK01000007">
    <property type="protein sequence ID" value="SMF83231.1"/>
    <property type="molecule type" value="Genomic_DNA"/>
</dbReference>
<dbReference type="STRING" id="286727.SAMN02982917_5493"/>